<name>A0A174JGC9_9ACTN</name>
<evidence type="ECO:0008006" key="3">
    <source>
        <dbReference type="Google" id="ProtNLM"/>
    </source>
</evidence>
<dbReference type="PROSITE" id="PS51257">
    <property type="entry name" value="PROKAR_LIPOPROTEIN"/>
    <property type="match status" value="1"/>
</dbReference>
<reference evidence="1 2" key="1">
    <citation type="submission" date="2015-09" db="EMBL/GenBank/DDBJ databases">
        <authorList>
            <consortium name="Pathogen Informatics"/>
        </authorList>
    </citation>
    <scope>NUCLEOTIDE SEQUENCE [LARGE SCALE GENOMIC DNA]</scope>
    <source>
        <strain evidence="1 2">2789STDY5834902</strain>
    </source>
</reference>
<protein>
    <recommendedName>
        <fullName evidence="3">Nucleotidyl transferase AbiEii/AbiGii toxin family protein</fullName>
    </recommendedName>
</protein>
<dbReference type="AlphaFoldDB" id="A0A174JGC9"/>
<dbReference type="EMBL" id="CZAQ01000008">
    <property type="protein sequence ID" value="CUO96179.1"/>
    <property type="molecule type" value="Genomic_DNA"/>
</dbReference>
<accession>A0A174JGC9</accession>
<proteinExistence type="predicted"/>
<dbReference type="Proteomes" id="UP000095454">
    <property type="component" value="Unassembled WGS sequence"/>
</dbReference>
<evidence type="ECO:0000313" key="2">
    <source>
        <dbReference type="Proteomes" id="UP000095454"/>
    </source>
</evidence>
<sequence>MARSAVEGLQEFQQHMQEAEGSYALIGGTACDILLAEAGLPFRATHDFDVVIVADDRLPQTAEAIWTLVRDGGYRCGWGEGKGSCFYRFTEPKRPGYPHMIELFAKCPDFLKGREGIDVAPIHVDENISSLSAILLDDAYYSLFLQGIRTVDGVSVLGTEYIVPFKAKAYLDLKARREAGENVDSKKVKKHKRDALRLAQLLGESEGVDLGGELKDDMLAFVKDCEVGDVNLKQIGVAGVTMVQLLETMKATYGLIG</sequence>
<evidence type="ECO:0000313" key="1">
    <source>
        <dbReference type="EMBL" id="CUO96179.1"/>
    </source>
</evidence>
<organism evidence="1 2">
    <name type="scientific">Collinsella aerofaciens</name>
    <dbReference type="NCBI Taxonomy" id="74426"/>
    <lineage>
        <taxon>Bacteria</taxon>
        <taxon>Bacillati</taxon>
        <taxon>Actinomycetota</taxon>
        <taxon>Coriobacteriia</taxon>
        <taxon>Coriobacteriales</taxon>
        <taxon>Coriobacteriaceae</taxon>
        <taxon>Collinsella</taxon>
    </lineage>
</organism>
<gene>
    <name evidence="1" type="ORF">ERS852514_00642</name>
</gene>
<dbReference type="RefSeq" id="WP_055250984.1">
    <property type="nucleotide sequence ID" value="NZ_CABIXX010000008.1"/>
</dbReference>